<dbReference type="InterPro" id="IPR000306">
    <property type="entry name" value="Znf_FYVE"/>
</dbReference>
<dbReference type="Gene3D" id="1.20.900.10">
    <property type="entry name" value="Dbl homology (DH) domain"/>
    <property type="match status" value="1"/>
</dbReference>
<reference evidence="17 18" key="1">
    <citation type="journal article" date="2008" name="Nature">
        <title>Genome analysis of the platypus reveals unique signatures of evolution.</title>
        <authorList>
            <person name="Warren W.C."/>
            <person name="Hillier L.W."/>
            <person name="Marshall Graves J.A."/>
            <person name="Birney E."/>
            <person name="Ponting C.P."/>
            <person name="Grutzner F."/>
            <person name="Belov K."/>
            <person name="Miller W."/>
            <person name="Clarke L."/>
            <person name="Chinwalla A.T."/>
            <person name="Yang S.P."/>
            <person name="Heger A."/>
            <person name="Locke D.P."/>
            <person name="Miethke P."/>
            <person name="Waters P.D."/>
            <person name="Veyrunes F."/>
            <person name="Fulton L."/>
            <person name="Fulton B."/>
            <person name="Graves T."/>
            <person name="Wallis J."/>
            <person name="Puente X.S."/>
            <person name="Lopez-Otin C."/>
            <person name="Ordonez G.R."/>
            <person name="Eichler E.E."/>
            <person name="Chen L."/>
            <person name="Cheng Z."/>
            <person name="Deakin J.E."/>
            <person name="Alsop A."/>
            <person name="Thompson K."/>
            <person name="Kirby P."/>
            <person name="Papenfuss A.T."/>
            <person name="Wakefield M.J."/>
            <person name="Olender T."/>
            <person name="Lancet D."/>
            <person name="Huttley G.A."/>
            <person name="Smit A.F."/>
            <person name="Pask A."/>
            <person name="Temple-Smith P."/>
            <person name="Batzer M.A."/>
            <person name="Walker J.A."/>
            <person name="Konkel M.K."/>
            <person name="Harris R.S."/>
            <person name="Whittington C.M."/>
            <person name="Wong E.S."/>
            <person name="Gemmell N.J."/>
            <person name="Buschiazzo E."/>
            <person name="Vargas Jentzsch I.M."/>
            <person name="Merkel A."/>
            <person name="Schmitz J."/>
            <person name="Zemann A."/>
            <person name="Churakov G."/>
            <person name="Kriegs J.O."/>
            <person name="Brosius J."/>
            <person name="Murchison E.P."/>
            <person name="Sachidanandam R."/>
            <person name="Smith C."/>
            <person name="Hannon G.J."/>
            <person name="Tsend-Ayush E."/>
            <person name="McMillan D."/>
            <person name="Attenborough R."/>
            <person name="Rens W."/>
            <person name="Ferguson-Smith M."/>
            <person name="Lefevre C.M."/>
            <person name="Sharp J.A."/>
            <person name="Nicholas K.R."/>
            <person name="Ray D.A."/>
            <person name="Kube M."/>
            <person name="Reinhardt R."/>
            <person name="Pringle T.H."/>
            <person name="Taylor J."/>
            <person name="Jones R.C."/>
            <person name="Nixon B."/>
            <person name="Dacheux J.L."/>
            <person name="Niwa H."/>
            <person name="Sekita Y."/>
            <person name="Huang X."/>
            <person name="Stark A."/>
            <person name="Kheradpour P."/>
            <person name="Kellis M."/>
            <person name="Flicek P."/>
            <person name="Chen Y."/>
            <person name="Webber C."/>
            <person name="Hardison R."/>
            <person name="Nelson J."/>
            <person name="Hallsworth-Pepin K."/>
            <person name="Delehaunty K."/>
            <person name="Markovic C."/>
            <person name="Minx P."/>
            <person name="Feng Y."/>
            <person name="Kremitzki C."/>
            <person name="Mitreva M."/>
            <person name="Glasscock J."/>
            <person name="Wylie T."/>
            <person name="Wohldmann P."/>
            <person name="Thiru P."/>
            <person name="Nhan M.N."/>
            <person name="Pohl C.S."/>
            <person name="Smith S.M."/>
            <person name="Hou S."/>
            <person name="Nefedov M."/>
            <person name="de Jong P.J."/>
            <person name="Renfree M.B."/>
            <person name="Mardis E.R."/>
            <person name="Wilson R.K."/>
        </authorList>
    </citation>
    <scope>NUCLEOTIDE SEQUENCE [LARGE SCALE GENOMIC DNA]</scope>
    <source>
        <strain evidence="17 18">Glennie</strain>
    </source>
</reference>
<dbReference type="HOGENOM" id="CLU_004959_0_0_1"/>
<dbReference type="Pfam" id="PF00621">
    <property type="entry name" value="RhoGEF"/>
    <property type="match status" value="1"/>
</dbReference>
<evidence type="ECO:0000256" key="4">
    <source>
        <dbReference type="ARBA" id="ARBA00022658"/>
    </source>
</evidence>
<dbReference type="STRING" id="9258.ENSOANP00000010551"/>
<feature type="region of interest" description="Disordered" evidence="13">
    <location>
        <begin position="1"/>
        <end position="36"/>
    </location>
</feature>
<dbReference type="FunFam" id="1.20.900.10:FF:000024">
    <property type="entry name" value="FYVE, RhoGEF and PH domain-containing protein 6"/>
    <property type="match status" value="1"/>
</dbReference>
<dbReference type="InterPro" id="IPR051092">
    <property type="entry name" value="FYVE_RhoGEF_PH"/>
</dbReference>
<dbReference type="Pfam" id="PF01363">
    <property type="entry name" value="FYVE"/>
    <property type="match status" value="1"/>
</dbReference>
<dbReference type="GO" id="GO:0005856">
    <property type="term" value="C:cytoskeleton"/>
    <property type="evidence" value="ECO:0007669"/>
    <property type="project" value="UniProtKB-SubCell"/>
</dbReference>
<keyword evidence="8" id="KW-0862">Zinc</keyword>
<dbReference type="GeneID" id="100079080"/>
<dbReference type="OrthoDB" id="245697at2759"/>
<reference evidence="17" key="2">
    <citation type="submission" date="2025-08" db="UniProtKB">
        <authorList>
            <consortium name="Ensembl"/>
        </authorList>
    </citation>
    <scope>IDENTIFICATION</scope>
    <source>
        <strain evidence="17">Glennie</strain>
    </source>
</reference>
<dbReference type="PROSITE" id="PS50010">
    <property type="entry name" value="DH_2"/>
    <property type="match status" value="1"/>
</dbReference>
<dbReference type="Bgee" id="ENSOANG00000006616">
    <property type="expression patterns" value="Expressed in testis and 7 other cell types or tissues"/>
</dbReference>
<evidence type="ECO:0000256" key="9">
    <source>
        <dbReference type="ARBA" id="ARBA00023212"/>
    </source>
</evidence>
<dbReference type="InParanoid" id="F6Q531"/>
<evidence type="ECO:0000256" key="13">
    <source>
        <dbReference type="SAM" id="MobiDB-lite"/>
    </source>
</evidence>
<evidence type="ECO:0000313" key="17">
    <source>
        <dbReference type="Ensembl" id="ENSOANP00000010551.3"/>
    </source>
</evidence>
<feature type="region of interest" description="Disordered" evidence="13">
    <location>
        <begin position="802"/>
        <end position="850"/>
    </location>
</feature>
<dbReference type="GO" id="GO:0008270">
    <property type="term" value="F:zinc ion binding"/>
    <property type="evidence" value="ECO:0007669"/>
    <property type="project" value="UniProtKB-KW"/>
</dbReference>
<keyword evidence="18" id="KW-1185">Reference proteome</keyword>
<protein>
    <recommendedName>
        <fullName evidence="11">FYVE, RhoGEF and PH domain-containing protein 6</fullName>
    </recommendedName>
</protein>
<dbReference type="GO" id="GO:0005737">
    <property type="term" value="C:cytoplasm"/>
    <property type="evidence" value="ECO:0000318"/>
    <property type="project" value="GO_Central"/>
</dbReference>
<dbReference type="FunFam" id="2.30.29.30:FF:000158">
    <property type="entry name" value="FYVE, RhoGEF and PH domain containing 6"/>
    <property type="match status" value="1"/>
</dbReference>
<dbReference type="InterPro" id="IPR000219">
    <property type="entry name" value="DH_dom"/>
</dbReference>
<dbReference type="CDD" id="cd00160">
    <property type="entry name" value="RhoGEF"/>
    <property type="match status" value="1"/>
</dbReference>
<dbReference type="CDD" id="cd15793">
    <property type="entry name" value="PH1_FGD6"/>
    <property type="match status" value="1"/>
</dbReference>
<keyword evidence="4" id="KW-0344">Guanine-nucleotide releasing factor</keyword>
<dbReference type="Gene3D" id="3.30.40.10">
    <property type="entry name" value="Zinc/RING finger domain, C3HC4 (zinc finger)"/>
    <property type="match status" value="1"/>
</dbReference>
<dbReference type="SUPFAM" id="SSF50729">
    <property type="entry name" value="PH domain-like"/>
    <property type="match status" value="2"/>
</dbReference>
<feature type="region of interest" description="Disordered" evidence="13">
    <location>
        <begin position="312"/>
        <end position="346"/>
    </location>
</feature>
<feature type="region of interest" description="Disordered" evidence="13">
    <location>
        <begin position="687"/>
        <end position="720"/>
    </location>
</feature>
<dbReference type="GO" id="GO:0005085">
    <property type="term" value="F:guanyl-nucleotide exchange factor activity"/>
    <property type="evidence" value="ECO:0000318"/>
    <property type="project" value="GO_Central"/>
</dbReference>
<keyword evidence="2" id="KW-0963">Cytoplasm</keyword>
<keyword evidence="7 12" id="KW-0863">Zinc-finger</keyword>
<feature type="domain" description="PH" evidence="14">
    <location>
        <begin position="1069"/>
        <end position="1163"/>
    </location>
</feature>
<evidence type="ECO:0000256" key="11">
    <source>
        <dbReference type="ARBA" id="ARBA00069931"/>
    </source>
</evidence>
<dbReference type="FunFam" id="3.30.40.10:FF:000061">
    <property type="entry name" value="FYVE, RhoGEF and PH domain containing 1"/>
    <property type="match status" value="1"/>
</dbReference>
<dbReference type="FunFam" id="2.30.29.30:FF:000209">
    <property type="entry name" value="FYVE, RhoGEF and PH domain-containing protein 6"/>
    <property type="match status" value="1"/>
</dbReference>
<dbReference type="SMART" id="SM00233">
    <property type="entry name" value="PH"/>
    <property type="match status" value="2"/>
</dbReference>
<feature type="compositionally biased region" description="Acidic residues" evidence="13">
    <location>
        <begin position="811"/>
        <end position="827"/>
    </location>
</feature>
<evidence type="ECO:0000259" key="16">
    <source>
        <dbReference type="PROSITE" id="PS50178"/>
    </source>
</evidence>
<dbReference type="FunCoup" id="F6Q531">
    <property type="interactions" value="715"/>
</dbReference>
<dbReference type="OMA" id="PMSSCKF"/>
<feature type="compositionally biased region" description="Polar residues" evidence="13">
    <location>
        <begin position="378"/>
        <end position="393"/>
    </location>
</feature>
<feature type="compositionally biased region" description="Polar residues" evidence="13">
    <location>
        <begin position="708"/>
        <end position="720"/>
    </location>
</feature>
<feature type="region of interest" description="Disordered" evidence="13">
    <location>
        <begin position="359"/>
        <end position="393"/>
    </location>
</feature>
<dbReference type="eggNOG" id="KOG1729">
    <property type="taxonomic scope" value="Eukaryota"/>
</dbReference>
<dbReference type="PROSITE" id="PS50003">
    <property type="entry name" value="PH_DOMAIN"/>
    <property type="match status" value="2"/>
</dbReference>
<gene>
    <name evidence="17" type="primary">FGD6</name>
</gene>
<feature type="compositionally biased region" description="Basic and acidic residues" evidence="13">
    <location>
        <begin position="831"/>
        <end position="843"/>
    </location>
</feature>
<organism evidence="17 18">
    <name type="scientific">Ornithorhynchus anatinus</name>
    <name type="common">Duckbill platypus</name>
    <dbReference type="NCBI Taxonomy" id="9258"/>
    <lineage>
        <taxon>Eukaryota</taxon>
        <taxon>Metazoa</taxon>
        <taxon>Chordata</taxon>
        <taxon>Craniata</taxon>
        <taxon>Vertebrata</taxon>
        <taxon>Euteleostomi</taxon>
        <taxon>Mammalia</taxon>
        <taxon>Monotremata</taxon>
        <taxon>Ornithorhynchidae</taxon>
        <taxon>Ornithorhynchus</taxon>
    </lineage>
</organism>
<feature type="domain" description="DH" evidence="15">
    <location>
        <begin position="851"/>
        <end position="1040"/>
    </location>
</feature>
<dbReference type="KEGG" id="oaa:100079080"/>
<keyword evidence="3" id="KW-0597">Phosphoprotein</keyword>
<feature type="region of interest" description="Disordered" evidence="13">
    <location>
        <begin position="589"/>
        <end position="609"/>
    </location>
</feature>
<comment type="function">
    <text evidence="10">May activate CDC42, a member of the Ras-like family of Rho- and Rac proteins, by exchanging bound GDP for free GTP. May play a role in regulating the actin cytoskeleton and cell shape.</text>
</comment>
<dbReference type="CDD" id="cd13237">
    <property type="entry name" value="PH2_FGD5_FGD6"/>
    <property type="match status" value="1"/>
</dbReference>
<keyword evidence="9" id="KW-0206">Cytoskeleton</keyword>
<dbReference type="InterPro" id="IPR001849">
    <property type="entry name" value="PH_domain"/>
</dbReference>
<evidence type="ECO:0000256" key="10">
    <source>
        <dbReference type="ARBA" id="ARBA00056020"/>
    </source>
</evidence>
<dbReference type="SUPFAM" id="SSF48065">
    <property type="entry name" value="DBL homology domain (DH-domain)"/>
    <property type="match status" value="1"/>
</dbReference>
<keyword evidence="5" id="KW-0479">Metal-binding</keyword>
<evidence type="ECO:0000256" key="7">
    <source>
        <dbReference type="ARBA" id="ARBA00022771"/>
    </source>
</evidence>
<name>F6Q531_ORNAN</name>
<dbReference type="PROSITE" id="PS50178">
    <property type="entry name" value="ZF_FYVE"/>
    <property type="match status" value="1"/>
</dbReference>
<reference evidence="17" key="3">
    <citation type="submission" date="2025-09" db="UniProtKB">
        <authorList>
            <consortium name="Ensembl"/>
        </authorList>
    </citation>
    <scope>IDENTIFICATION</scope>
    <source>
        <strain evidence="17">Glennie</strain>
    </source>
</reference>
<dbReference type="PANTHER" id="PTHR12673">
    <property type="entry name" value="FACIOGENITAL DYSPLASIA PROTEIN"/>
    <property type="match status" value="1"/>
</dbReference>
<evidence type="ECO:0000256" key="3">
    <source>
        <dbReference type="ARBA" id="ARBA00022553"/>
    </source>
</evidence>
<evidence type="ECO:0000259" key="14">
    <source>
        <dbReference type="PROSITE" id="PS50003"/>
    </source>
</evidence>
<evidence type="ECO:0000256" key="8">
    <source>
        <dbReference type="ARBA" id="ARBA00022833"/>
    </source>
</evidence>
<keyword evidence="6" id="KW-0677">Repeat</keyword>
<dbReference type="GeneTree" id="ENSGT00940000156334"/>
<dbReference type="Proteomes" id="UP000002279">
    <property type="component" value="Chromosome 14"/>
</dbReference>
<feature type="domain" description="FYVE-type" evidence="16">
    <location>
        <begin position="1202"/>
        <end position="1261"/>
    </location>
</feature>
<dbReference type="RefSeq" id="XP_028934941.1">
    <property type="nucleotide sequence ID" value="XM_029079108.2"/>
</dbReference>
<feature type="domain" description="PH" evidence="14">
    <location>
        <begin position="1313"/>
        <end position="1409"/>
    </location>
</feature>
<dbReference type="InterPro" id="IPR037743">
    <property type="entry name" value="FGD6_N_PH"/>
</dbReference>
<dbReference type="CTD" id="55785"/>
<evidence type="ECO:0000313" key="18">
    <source>
        <dbReference type="Proteomes" id="UP000002279"/>
    </source>
</evidence>
<dbReference type="InterPro" id="IPR017455">
    <property type="entry name" value="Znf_FYVE-rel"/>
</dbReference>
<sequence length="1410" mass="158593">MNSPAEIKKPPVAPKPKFVVAHKPTPPPIAPKPDVMISSGVQSTKKTKPAIAPKPKVFKDSPTSDIKLTPARKSTVNFPERSKELFENLENLNCKNGIPGEDVNETYIFCSCTSECTHKTGTGENVCKAQVVLEHLEKLESLENIEIDEQATKTLRTRRKLDLNREKVTSSHVFVKASLLEGKPKDVSTHGAPIGCHLNQGAGDSTEEDDNLNPNKQVRIDFYDLVTSPLNFDEDSDKPNHYSKLVRDEGQGLETCQDWTRDGRHCFCSLDQGAKENGKMNSLKFQGRIRGKAEDNDVSLLVTPSLRCAKKFPVPKPRKPRPACLVRQGGVDDPDPGEPDNSASDSFSFAEHCMKKTNESNIPGQNILYHSPHGEKGNQANHHSGDEGSQSQASLEKHYFTPQKCPKPPYPVEKMEFSVVTDCNPRLENKTLDGSSMLPDVDTLSLSLHKRLLPTNNQHVLPASSSDVPAQKTDKEIHVRVESSPKIAPKKPQRHSLPAAGLLKKAASEELMEKSSYPSNEERNSGGILEETCLRHLSTKDMPKRASEKPVWKLPHPILPFSGSPESLKSVRMPLANLPLTSLSKPRAKSMSSVDIERTEKPCKNSQKKSTLKRLLNMKLSLCIMKSDLQKLLSKGSQSVDSVPGDLLCGEGKRIHNDQHGPTLVNEKKIKSLKAYSADCPALKMKSQRPLEVPDSQRAESLDDQMLSRETSSQLPLSSLKDSCAPEYENVRHYEEIPEYENLPFIETTGKALSFEWQNSSSVENSDTTVCVLEELYEDSDSQLNHGLHHLSFRAPHEDHDSLGVVSSDFPSDDEEIIDSSDEDDASSDSSKGEVDLLDDKQGKGAGKKNKAHHIAKEIMSSEKVFVDVLKLLHIDFRDAVAHASRQLGKPVIEDRFLNQILYYLPQLYELNRDLLKELEERMLNWMEQQRIADIFVKKGPYLKMYSTYIKEFEKNVALLDEQCKKNPGFAAVVKDFEMSPRCASLALKHYLLKPVQRIPQYRLLLTDYLKNLIEESADYRDTQDALAVVIEVANHANDIMKQGDNFQKLMQIQYSLNGHHEIVQPGRVFLKEGTLMKLSRKVMQPRMFFLFNDALLYTTPVQSGMYKLNNMLSLAGMKVRKPTQEAYQNELKIESVERSFILSASSAMERDEWLEAISRSIEDYTKKRITFYPSKSIDETDTEKEEEVSPLGSKAPIWIPDTRVTMCMLCTSEFTLTWRRHHCRACGKIVCQACSSNNYGLDYLKNQPARVCERCFEQLQKQDHQHSPKPGSPANHKSTSSALSSVLQSIPSGRKQKKIPAALKEVSANTEDSSMSGYLYRSKGSKKPWKHLWFVIKNKVLYTYAASEDIAALESQPLLGFTVTEVKDENSESKVFHLLHKNILFYVFKADDPHSAQKWIEAFQEGTIL</sequence>
<dbReference type="SMART" id="SM00064">
    <property type="entry name" value="FYVE"/>
    <property type="match status" value="1"/>
</dbReference>
<proteinExistence type="predicted"/>
<evidence type="ECO:0000256" key="1">
    <source>
        <dbReference type="ARBA" id="ARBA00004245"/>
    </source>
</evidence>
<dbReference type="PANTHER" id="PTHR12673:SF12">
    <property type="entry name" value="FYVE, RHOGEF AND PH DOMAIN-CONTAINING PROTEIN 6"/>
    <property type="match status" value="1"/>
</dbReference>
<dbReference type="Gene3D" id="2.30.29.30">
    <property type="entry name" value="Pleckstrin-homology domain (PH domain)/Phosphotyrosine-binding domain (PTB)"/>
    <property type="match status" value="2"/>
</dbReference>
<dbReference type="InterPro" id="IPR011993">
    <property type="entry name" value="PH-like_dom_sf"/>
</dbReference>
<accession>F6Q531</accession>
<evidence type="ECO:0000256" key="12">
    <source>
        <dbReference type="PROSITE-ProRule" id="PRU00091"/>
    </source>
</evidence>
<dbReference type="InterPro" id="IPR013083">
    <property type="entry name" value="Znf_RING/FYVE/PHD"/>
</dbReference>
<evidence type="ECO:0000256" key="5">
    <source>
        <dbReference type="ARBA" id="ARBA00022723"/>
    </source>
</evidence>
<dbReference type="Ensembl" id="ENSOANT00000010553.3">
    <property type="protein sequence ID" value="ENSOANP00000010551.3"/>
    <property type="gene ID" value="ENSOANG00000006616.3"/>
</dbReference>
<comment type="subcellular location">
    <subcellularLocation>
        <location evidence="1">Cytoplasm</location>
        <location evidence="1">Cytoskeleton</location>
    </subcellularLocation>
</comment>
<evidence type="ECO:0000256" key="6">
    <source>
        <dbReference type="ARBA" id="ARBA00022737"/>
    </source>
</evidence>
<evidence type="ECO:0000259" key="15">
    <source>
        <dbReference type="PROSITE" id="PS50010"/>
    </source>
</evidence>
<dbReference type="InterPro" id="IPR035899">
    <property type="entry name" value="DBL_dom_sf"/>
</dbReference>
<dbReference type="Pfam" id="PF00169">
    <property type="entry name" value="PH"/>
    <property type="match status" value="2"/>
</dbReference>
<dbReference type="CDD" id="cd15743">
    <property type="entry name" value="FYVE_FGD6"/>
    <property type="match status" value="1"/>
</dbReference>
<evidence type="ECO:0000256" key="2">
    <source>
        <dbReference type="ARBA" id="ARBA00022490"/>
    </source>
</evidence>
<dbReference type="SMART" id="SM00325">
    <property type="entry name" value="RhoGEF"/>
    <property type="match status" value="1"/>
</dbReference>